<feature type="domain" description="GAT" evidence="5">
    <location>
        <begin position="195"/>
        <end position="283"/>
    </location>
</feature>
<keyword evidence="7" id="KW-1185">Reference proteome</keyword>
<dbReference type="SUPFAM" id="SSF48464">
    <property type="entry name" value="ENTH/VHS domain"/>
    <property type="match status" value="1"/>
</dbReference>
<dbReference type="GO" id="GO:0007015">
    <property type="term" value="P:actin filament organization"/>
    <property type="evidence" value="ECO:0007669"/>
    <property type="project" value="InterPro"/>
</dbReference>
<dbReference type="SMART" id="SM00288">
    <property type="entry name" value="VHS"/>
    <property type="match status" value="1"/>
</dbReference>
<evidence type="ECO:0000313" key="6">
    <source>
        <dbReference type="EMBL" id="GAN07366.1"/>
    </source>
</evidence>
<evidence type="ECO:0000313" key="7">
    <source>
        <dbReference type="Proteomes" id="UP000053815"/>
    </source>
</evidence>
<feature type="region of interest" description="Disordered" evidence="3">
    <location>
        <begin position="293"/>
        <end position="405"/>
    </location>
</feature>
<dbReference type="InterPro" id="IPR045007">
    <property type="entry name" value="LSB5"/>
</dbReference>
<dbReference type="Gene3D" id="1.20.58.160">
    <property type="match status" value="1"/>
</dbReference>
<feature type="compositionally biased region" description="Polar residues" evidence="3">
    <location>
        <begin position="148"/>
        <end position="167"/>
    </location>
</feature>
<dbReference type="GO" id="GO:0015031">
    <property type="term" value="P:protein transport"/>
    <property type="evidence" value="ECO:0007669"/>
    <property type="project" value="UniProtKB-KW"/>
</dbReference>
<dbReference type="AlphaFoldDB" id="A0A0C9MA54"/>
<dbReference type="STRING" id="91626.A0A0C9MA54"/>
<dbReference type="GO" id="GO:0035091">
    <property type="term" value="F:phosphatidylinositol binding"/>
    <property type="evidence" value="ECO:0007669"/>
    <property type="project" value="InterPro"/>
</dbReference>
<name>A0A0C9MA54_9FUNG</name>
<dbReference type="OrthoDB" id="10255964at2759"/>
<evidence type="ECO:0000259" key="4">
    <source>
        <dbReference type="PROSITE" id="PS50179"/>
    </source>
</evidence>
<dbReference type="CDD" id="cd16980">
    <property type="entry name" value="VHS_Lsb5"/>
    <property type="match status" value="1"/>
</dbReference>
<dbReference type="Pfam" id="PF00790">
    <property type="entry name" value="VHS"/>
    <property type="match status" value="1"/>
</dbReference>
<reference evidence="6" key="1">
    <citation type="submission" date="2014-09" db="EMBL/GenBank/DDBJ databases">
        <title>Draft genome sequence of an oleaginous Mucoromycotina fungus Mucor ambiguus NBRC6742.</title>
        <authorList>
            <person name="Takeda I."/>
            <person name="Yamane N."/>
            <person name="Morita T."/>
            <person name="Tamano K."/>
            <person name="Machida M."/>
            <person name="Baker S."/>
            <person name="Koike H."/>
        </authorList>
    </citation>
    <scope>NUCLEOTIDE SEQUENCE</scope>
    <source>
        <strain evidence="6">NBRC 6742</strain>
    </source>
</reference>
<dbReference type="Pfam" id="PF03127">
    <property type="entry name" value="GAT"/>
    <property type="match status" value="1"/>
</dbReference>
<dbReference type="InterPro" id="IPR008942">
    <property type="entry name" value="ENTH_VHS"/>
</dbReference>
<dbReference type="PROSITE" id="PS50909">
    <property type="entry name" value="GAT"/>
    <property type="match status" value="1"/>
</dbReference>
<feature type="compositionally biased region" description="Polar residues" evidence="3">
    <location>
        <begin position="360"/>
        <end position="370"/>
    </location>
</feature>
<evidence type="ECO:0000259" key="5">
    <source>
        <dbReference type="PROSITE" id="PS50909"/>
    </source>
</evidence>
<dbReference type="GO" id="GO:0043130">
    <property type="term" value="F:ubiquitin binding"/>
    <property type="evidence" value="ECO:0007669"/>
    <property type="project" value="InterPro"/>
</dbReference>
<proteinExistence type="predicted"/>
<dbReference type="PANTHER" id="PTHR47789">
    <property type="entry name" value="LAS SEVENTEEN-BINDING PROTEIN 5"/>
    <property type="match status" value="1"/>
</dbReference>
<accession>A0A0C9MA54</accession>
<feature type="domain" description="VHS" evidence="4">
    <location>
        <begin position="20"/>
        <end position="141"/>
    </location>
</feature>
<dbReference type="Gene3D" id="1.25.40.90">
    <property type="match status" value="1"/>
</dbReference>
<dbReference type="InterPro" id="IPR002014">
    <property type="entry name" value="VHS_dom"/>
</dbReference>
<gene>
    <name evidence="6" type="ORF">MAM1_0158d06863</name>
</gene>
<dbReference type="CDD" id="cd21383">
    <property type="entry name" value="GAT_GGA_Tom1-like"/>
    <property type="match status" value="1"/>
</dbReference>
<dbReference type="InterPro" id="IPR038425">
    <property type="entry name" value="GAT_sf"/>
</dbReference>
<feature type="region of interest" description="Disordered" evidence="3">
    <location>
        <begin position="147"/>
        <end position="174"/>
    </location>
</feature>
<feature type="compositionally biased region" description="Basic and acidic residues" evidence="3">
    <location>
        <begin position="297"/>
        <end position="308"/>
    </location>
</feature>
<dbReference type="Proteomes" id="UP000053815">
    <property type="component" value="Unassembled WGS sequence"/>
</dbReference>
<dbReference type="PROSITE" id="PS50179">
    <property type="entry name" value="VHS"/>
    <property type="match status" value="1"/>
</dbReference>
<dbReference type="GO" id="GO:0007034">
    <property type="term" value="P:vacuolar transport"/>
    <property type="evidence" value="ECO:0007669"/>
    <property type="project" value="UniProtKB-ARBA"/>
</dbReference>
<dbReference type="SUPFAM" id="SSF89009">
    <property type="entry name" value="GAT-like domain"/>
    <property type="match status" value="1"/>
</dbReference>
<organism evidence="6">
    <name type="scientific">Mucor ambiguus</name>
    <dbReference type="NCBI Taxonomy" id="91626"/>
    <lineage>
        <taxon>Eukaryota</taxon>
        <taxon>Fungi</taxon>
        <taxon>Fungi incertae sedis</taxon>
        <taxon>Mucoromycota</taxon>
        <taxon>Mucoromycotina</taxon>
        <taxon>Mucoromycetes</taxon>
        <taxon>Mucorales</taxon>
        <taxon>Mucorineae</taxon>
        <taxon>Mucoraceae</taxon>
        <taxon>Mucor</taxon>
    </lineage>
</organism>
<dbReference type="GO" id="GO:0030479">
    <property type="term" value="C:actin cortical patch"/>
    <property type="evidence" value="ECO:0007669"/>
    <property type="project" value="TreeGrafter"/>
</dbReference>
<keyword evidence="1" id="KW-0813">Transport</keyword>
<feature type="compositionally biased region" description="Low complexity" evidence="3">
    <location>
        <begin position="309"/>
        <end position="342"/>
    </location>
</feature>
<dbReference type="EMBL" id="DF836447">
    <property type="protein sequence ID" value="GAN07366.1"/>
    <property type="molecule type" value="Genomic_DNA"/>
</dbReference>
<keyword evidence="2" id="KW-0653">Protein transport</keyword>
<dbReference type="GO" id="GO:0051666">
    <property type="term" value="P:actin cortical patch localization"/>
    <property type="evidence" value="ECO:0007669"/>
    <property type="project" value="TreeGrafter"/>
</dbReference>
<protein>
    <submittedName>
        <fullName evidence="6">TOM1-like protein 2-like</fullName>
    </submittedName>
</protein>
<sequence>MPLFSKKIVPTDITTNIEKATNPSVTELDWALVFQICDSVNASELGAKEARKLLQKKMISSDPKTQVIALEILNSLAENCPAKFQPQLAAKSFGEELHTLASSKNMDDRVHGKLAQCLQTWVNQTGGDPQYGAVRRAYDIMMNGAALSGTNNSRRQVHGQSRSTHASTPREPPKVRIFHHDTKDTEMTNTRTLLLQPADVKGDIELAKNSAQLFSQTLSFTDPTQEDISKNALIQEFYSNCRNAQQTLAFHLETCEDSEIISALINANNELLSCFKSYDEMLEQATVNQATVNSQALHDRTSRNDEQLRQQQQYQPPQQQQQQLIDQDLIPSSSSSQPQPQQYAPPSPPPTTSANTTNSHNPYQIRSTLSDDPFDPFADTNQATDASNNAGNTLPPPLIPQKMHQ</sequence>
<evidence type="ECO:0000256" key="3">
    <source>
        <dbReference type="SAM" id="MobiDB-lite"/>
    </source>
</evidence>
<evidence type="ECO:0000256" key="1">
    <source>
        <dbReference type="ARBA" id="ARBA00022448"/>
    </source>
</evidence>
<dbReference type="InterPro" id="IPR004152">
    <property type="entry name" value="GAT_dom"/>
</dbReference>
<dbReference type="PANTHER" id="PTHR47789:SF2">
    <property type="entry name" value="VHS DOMAIN-CONTAINING PROTEIN"/>
    <property type="match status" value="1"/>
</dbReference>
<evidence type="ECO:0000256" key="2">
    <source>
        <dbReference type="ARBA" id="ARBA00022927"/>
    </source>
</evidence>
<feature type="compositionally biased region" description="Polar residues" evidence="3">
    <location>
        <begin position="379"/>
        <end position="392"/>
    </location>
</feature>
<dbReference type="GO" id="GO:0006897">
    <property type="term" value="P:endocytosis"/>
    <property type="evidence" value="ECO:0007669"/>
    <property type="project" value="InterPro"/>
</dbReference>